<name>A0A0C3A0J9_9AGAM</name>
<organism evidence="1 2">
    <name type="scientific">Scleroderma citrinum Foug A</name>
    <dbReference type="NCBI Taxonomy" id="1036808"/>
    <lineage>
        <taxon>Eukaryota</taxon>
        <taxon>Fungi</taxon>
        <taxon>Dikarya</taxon>
        <taxon>Basidiomycota</taxon>
        <taxon>Agaricomycotina</taxon>
        <taxon>Agaricomycetes</taxon>
        <taxon>Agaricomycetidae</taxon>
        <taxon>Boletales</taxon>
        <taxon>Sclerodermatineae</taxon>
        <taxon>Sclerodermataceae</taxon>
        <taxon>Scleroderma</taxon>
    </lineage>
</organism>
<dbReference type="EMBL" id="KN822014">
    <property type="protein sequence ID" value="KIM67178.1"/>
    <property type="molecule type" value="Genomic_DNA"/>
</dbReference>
<reference evidence="2" key="2">
    <citation type="submission" date="2015-01" db="EMBL/GenBank/DDBJ databases">
        <title>Evolutionary Origins and Diversification of the Mycorrhizal Mutualists.</title>
        <authorList>
            <consortium name="DOE Joint Genome Institute"/>
            <consortium name="Mycorrhizal Genomics Consortium"/>
            <person name="Kohler A."/>
            <person name="Kuo A."/>
            <person name="Nagy L.G."/>
            <person name="Floudas D."/>
            <person name="Copeland A."/>
            <person name="Barry K.W."/>
            <person name="Cichocki N."/>
            <person name="Veneault-Fourrey C."/>
            <person name="LaButti K."/>
            <person name="Lindquist E.A."/>
            <person name="Lipzen A."/>
            <person name="Lundell T."/>
            <person name="Morin E."/>
            <person name="Murat C."/>
            <person name="Riley R."/>
            <person name="Ohm R."/>
            <person name="Sun H."/>
            <person name="Tunlid A."/>
            <person name="Henrissat B."/>
            <person name="Grigoriev I.V."/>
            <person name="Hibbett D.S."/>
            <person name="Martin F."/>
        </authorList>
    </citation>
    <scope>NUCLEOTIDE SEQUENCE [LARGE SCALE GENOMIC DNA]</scope>
    <source>
        <strain evidence="2">Foug A</strain>
    </source>
</reference>
<proteinExistence type="predicted"/>
<sequence length="343" mass="38553">MSSWRINRKIALEQQFSYLVISISYTQEFSDTGQDNWDMVPSLLSSSRASPAAKRLTVRLLYGCHILFGRTLGRAVSNDIASQSLLTALSVHIQDIECRLLESSALASYGHEYLVEQERLATAMVISLFSVVSMPPHAIEVKYSRTTFRPKTTISIIRLLTFVMDQEECITPASVLYPLEQLNIASDMLIREDVVPLWGLGVWMEYQNPRTDIFLQLVRLLFSSQDILLYMKKATTYLRHKRHPNAFGQILADKTTDSDDLRRAVMTVMLELLSRYSDLLASLPPTKHISTSVMAVLQDACLLATKFVGADICSIRGSVDCCKALLILVLDMCQIEQCSTGVQ</sequence>
<evidence type="ECO:0000313" key="2">
    <source>
        <dbReference type="Proteomes" id="UP000053989"/>
    </source>
</evidence>
<keyword evidence="2" id="KW-1185">Reference proteome</keyword>
<dbReference type="STRING" id="1036808.A0A0C3A0J9"/>
<dbReference type="OrthoDB" id="3233180at2759"/>
<gene>
    <name evidence="1" type="ORF">SCLCIDRAFT_1210676</name>
</gene>
<dbReference type="InParanoid" id="A0A0C3A0J9"/>
<dbReference type="Proteomes" id="UP000053989">
    <property type="component" value="Unassembled WGS sequence"/>
</dbReference>
<evidence type="ECO:0000313" key="1">
    <source>
        <dbReference type="EMBL" id="KIM67178.1"/>
    </source>
</evidence>
<dbReference type="AlphaFoldDB" id="A0A0C3A0J9"/>
<accession>A0A0C3A0J9</accession>
<reference evidence="1 2" key="1">
    <citation type="submission" date="2014-04" db="EMBL/GenBank/DDBJ databases">
        <authorList>
            <consortium name="DOE Joint Genome Institute"/>
            <person name="Kuo A."/>
            <person name="Kohler A."/>
            <person name="Nagy L.G."/>
            <person name="Floudas D."/>
            <person name="Copeland A."/>
            <person name="Barry K.W."/>
            <person name="Cichocki N."/>
            <person name="Veneault-Fourrey C."/>
            <person name="LaButti K."/>
            <person name="Lindquist E.A."/>
            <person name="Lipzen A."/>
            <person name="Lundell T."/>
            <person name="Morin E."/>
            <person name="Murat C."/>
            <person name="Sun H."/>
            <person name="Tunlid A."/>
            <person name="Henrissat B."/>
            <person name="Grigoriev I.V."/>
            <person name="Hibbett D.S."/>
            <person name="Martin F."/>
            <person name="Nordberg H.P."/>
            <person name="Cantor M.N."/>
            <person name="Hua S.X."/>
        </authorList>
    </citation>
    <scope>NUCLEOTIDE SEQUENCE [LARGE SCALE GENOMIC DNA]</scope>
    <source>
        <strain evidence="1 2">Foug A</strain>
    </source>
</reference>
<protein>
    <submittedName>
        <fullName evidence="1">Uncharacterized protein</fullName>
    </submittedName>
</protein>
<dbReference type="HOGENOM" id="CLU_809323_0_0_1"/>